<protein>
    <submittedName>
        <fullName evidence="2">Uncharacterized protein</fullName>
    </submittedName>
</protein>
<organism evidence="2 3">
    <name type="scientific">Myxococcus xanthus</name>
    <dbReference type="NCBI Taxonomy" id="34"/>
    <lineage>
        <taxon>Bacteria</taxon>
        <taxon>Pseudomonadati</taxon>
        <taxon>Myxococcota</taxon>
        <taxon>Myxococcia</taxon>
        <taxon>Myxococcales</taxon>
        <taxon>Cystobacterineae</taxon>
        <taxon>Myxococcaceae</taxon>
        <taxon>Myxococcus</taxon>
    </lineage>
</organism>
<dbReference type="AlphaFoldDB" id="A0A7Y4IPS5"/>
<evidence type="ECO:0000313" key="2">
    <source>
        <dbReference type="EMBL" id="NOJ83132.1"/>
    </source>
</evidence>
<gene>
    <name evidence="2" type="ORF">HNV28_33290</name>
</gene>
<name>A0A7Y4IPS5_MYXXA</name>
<dbReference type="EMBL" id="JABFNT010000168">
    <property type="protein sequence ID" value="NOJ83132.1"/>
    <property type="molecule type" value="Genomic_DNA"/>
</dbReference>
<accession>A0A7Y4IPS5</accession>
<proteinExistence type="predicted"/>
<evidence type="ECO:0000313" key="3">
    <source>
        <dbReference type="Proteomes" id="UP000533080"/>
    </source>
</evidence>
<feature type="compositionally biased region" description="Basic and acidic residues" evidence="1">
    <location>
        <begin position="102"/>
        <end position="112"/>
    </location>
</feature>
<evidence type="ECO:0000256" key="1">
    <source>
        <dbReference type="SAM" id="MobiDB-lite"/>
    </source>
</evidence>
<feature type="region of interest" description="Disordered" evidence="1">
    <location>
        <begin position="102"/>
        <end position="121"/>
    </location>
</feature>
<comment type="caution">
    <text evidence="2">The sequence shown here is derived from an EMBL/GenBank/DDBJ whole genome shotgun (WGS) entry which is preliminary data.</text>
</comment>
<dbReference type="Proteomes" id="UP000533080">
    <property type="component" value="Unassembled WGS sequence"/>
</dbReference>
<sequence length="210" mass="24036">MHASVLMNTTAGPELTRTHPMNRIASALVAALLLTGSAQAQGYGPRPTRVERGELRDDRRDLEDLRNLLANFDAAWSSRSERKMANVESRLRKLLRAELAESERELSKDRAQSRRARRDARVAQWGGPRAVMWGRASAADARSDVRAERAELRTRMAIARELDEIEGLRQPGALHYKRTLIQELIQVAERELNQTRREVRDDRRPHGRHH</sequence>
<reference evidence="2 3" key="1">
    <citation type="submission" date="2020-05" db="EMBL/GenBank/DDBJ databases">
        <authorList>
            <person name="Whitworth D."/>
        </authorList>
    </citation>
    <scope>NUCLEOTIDE SEQUENCE [LARGE SCALE GENOMIC DNA]</scope>
    <source>
        <strain evidence="2 3">AM005</strain>
    </source>
</reference>